<evidence type="ECO:0000313" key="13">
    <source>
        <dbReference type="EMBL" id="CAF3476317.1"/>
    </source>
</evidence>
<gene>
    <name evidence="9" type="primary">inx</name>
    <name evidence="12" type="ORF">FME351_LOCUS9809</name>
    <name evidence="14" type="ORF">GRG538_LOCUS22259</name>
    <name evidence="15" type="ORF">HFQ381_LOCUS478</name>
    <name evidence="11" type="ORF">KIK155_LOCUS6652</name>
    <name evidence="13" type="ORF">LUA448_LOCUS23730</name>
    <name evidence="19" type="ORF">QYT958_LOCUS31136</name>
    <name evidence="10" type="ORF">TIS948_LOCUS16201</name>
    <name evidence="17" type="ORF">TOA249_LOCUS565</name>
    <name evidence="16" type="ORF">TSG867_LOCUS403</name>
    <name evidence="18" type="ORF">UJA718_LOCUS30873</name>
</gene>
<dbReference type="EMBL" id="CAJNYD010003090">
    <property type="protein sequence ID" value="CAF3476317.1"/>
    <property type="molecule type" value="Genomic_DNA"/>
</dbReference>
<feature type="transmembrane region" description="Helical" evidence="9">
    <location>
        <begin position="186"/>
        <end position="205"/>
    </location>
</feature>
<dbReference type="PANTHER" id="PTHR11893">
    <property type="entry name" value="INNEXIN"/>
    <property type="match status" value="1"/>
</dbReference>
<dbReference type="EMBL" id="CAJNYV010000803">
    <property type="protein sequence ID" value="CAF3384964.1"/>
    <property type="molecule type" value="Genomic_DNA"/>
</dbReference>
<protein>
    <recommendedName>
        <fullName evidence="9">Innexin</fullName>
    </recommendedName>
</protein>
<evidence type="ECO:0000256" key="4">
    <source>
        <dbReference type="ARBA" id="ARBA00022692"/>
    </source>
</evidence>
<accession>A0A817RXH1</accession>
<keyword evidence="4 9" id="KW-0812">Transmembrane</keyword>
<dbReference type="EMBL" id="CAJNYU010001081">
    <property type="protein sequence ID" value="CAF3409127.1"/>
    <property type="molecule type" value="Genomic_DNA"/>
</dbReference>
<feature type="transmembrane region" description="Helical" evidence="9">
    <location>
        <begin position="291"/>
        <end position="311"/>
    </location>
</feature>
<dbReference type="EMBL" id="CAJOBS010000012">
    <property type="protein sequence ID" value="CAF4466367.1"/>
    <property type="molecule type" value="Genomic_DNA"/>
</dbReference>
<evidence type="ECO:0000313" key="18">
    <source>
        <dbReference type="EMBL" id="CAF4588873.1"/>
    </source>
</evidence>
<dbReference type="PANTHER" id="PTHR11893:SF36">
    <property type="entry name" value="INNEXIN-5"/>
    <property type="match status" value="1"/>
</dbReference>
<dbReference type="Proteomes" id="UP000663865">
    <property type="component" value="Unassembled WGS sequence"/>
</dbReference>
<evidence type="ECO:0000256" key="7">
    <source>
        <dbReference type="ARBA" id="ARBA00023136"/>
    </source>
</evidence>
<comment type="similarity">
    <text evidence="9">Belongs to the pannexin family.</text>
</comment>
<dbReference type="Pfam" id="PF00876">
    <property type="entry name" value="Innexin"/>
    <property type="match status" value="1"/>
</dbReference>
<evidence type="ECO:0000313" key="12">
    <source>
        <dbReference type="EMBL" id="CAF3409127.1"/>
    </source>
</evidence>
<dbReference type="AlphaFoldDB" id="A0A817RXH1"/>
<comment type="caution">
    <text evidence="10">The sequence shown here is derived from an EMBL/GenBank/DDBJ whole genome shotgun (WGS) entry which is preliminary data.</text>
</comment>
<organism evidence="10 20">
    <name type="scientific">Rotaria socialis</name>
    <dbReference type="NCBI Taxonomy" id="392032"/>
    <lineage>
        <taxon>Eukaryota</taxon>
        <taxon>Metazoa</taxon>
        <taxon>Spiralia</taxon>
        <taxon>Gnathifera</taxon>
        <taxon>Rotifera</taxon>
        <taxon>Eurotatoria</taxon>
        <taxon>Bdelloidea</taxon>
        <taxon>Philodinida</taxon>
        <taxon>Philodinidae</taxon>
        <taxon>Rotaria</taxon>
    </lineage>
</organism>
<dbReference type="EMBL" id="CAJOBO010000010">
    <property type="protein sequence ID" value="CAF4093314.1"/>
    <property type="molecule type" value="Genomic_DNA"/>
</dbReference>
<evidence type="ECO:0000256" key="9">
    <source>
        <dbReference type="RuleBase" id="RU010713"/>
    </source>
</evidence>
<evidence type="ECO:0000256" key="6">
    <source>
        <dbReference type="ARBA" id="ARBA00023065"/>
    </source>
</evidence>
<dbReference type="InterPro" id="IPR000990">
    <property type="entry name" value="Innexin"/>
</dbReference>
<evidence type="ECO:0000256" key="8">
    <source>
        <dbReference type="ARBA" id="ARBA00023303"/>
    </source>
</evidence>
<dbReference type="GO" id="GO:0034220">
    <property type="term" value="P:monoatomic ion transmembrane transport"/>
    <property type="evidence" value="ECO:0007669"/>
    <property type="project" value="UniProtKB-KW"/>
</dbReference>
<comment type="function">
    <text evidence="9">Structural component of the gap junctions.</text>
</comment>
<sequence>MLYDLIGVYGKVGQSGRNDDDVYDRYSHRWTVILLGVFIIAISAKQFVGTPIECIPPSDFAGNHKAYVENYCWTHYTFSIDNQKALTRHYVRGGEDSQRTSYYIWIPYILIAAALCTYLPAWLWHVIGHKATFDVPAMINHLGKMKLSNPEDRRSNLTTMAKHYEKVNQYATAKVRATDNLVKRGISACMFFAGGGLLTGIYFLIKFLYLCNSIGQFFLMNYLLKIDYWAYGQKTLHGLIIGADVIKNKEVFPRVVFCDFTIRYLGDKNINYTVQCTLPVNLYNARIFTFYWFWLIFLTCATFYGIIKWLAQMSYRGRRSFLKRHLRINRELAMTQHEQQLFDSFVDRYLGGDGVLFLRLVSKNTNPVVAGELLGIMWDRFVAHESAVVIVAAMGNNNQSGKTLDSDTYLNGSRSGKFDDRTLPLIQPLKQE</sequence>
<dbReference type="EMBL" id="CAJNYT010003704">
    <property type="protein sequence ID" value="CAF3592230.1"/>
    <property type="molecule type" value="Genomic_DNA"/>
</dbReference>
<evidence type="ECO:0000313" key="21">
    <source>
        <dbReference type="Proteomes" id="UP000663873"/>
    </source>
</evidence>
<dbReference type="EMBL" id="CAJNXB010002650">
    <property type="protein sequence ID" value="CAF3268621.1"/>
    <property type="molecule type" value="Genomic_DNA"/>
</dbReference>
<dbReference type="Proteomes" id="UP000663848">
    <property type="component" value="Unassembled WGS sequence"/>
</dbReference>
<proteinExistence type="inferred from homology"/>
<dbReference type="Proteomes" id="UP000663872">
    <property type="component" value="Unassembled WGS sequence"/>
</dbReference>
<dbReference type="Proteomes" id="UP000663869">
    <property type="component" value="Unassembled WGS sequence"/>
</dbReference>
<name>A0A817RXH1_9BILA</name>
<dbReference type="GO" id="GO:0005921">
    <property type="term" value="C:gap junction"/>
    <property type="evidence" value="ECO:0007669"/>
    <property type="project" value="UniProtKB-UniRule"/>
</dbReference>
<dbReference type="Proteomes" id="UP000663838">
    <property type="component" value="Unassembled WGS sequence"/>
</dbReference>
<evidence type="ECO:0000313" key="15">
    <source>
        <dbReference type="EMBL" id="CAF4093314.1"/>
    </source>
</evidence>
<dbReference type="Proteomes" id="UP000663862">
    <property type="component" value="Unassembled WGS sequence"/>
</dbReference>
<dbReference type="EMBL" id="CAJOBQ010000008">
    <property type="protein sequence ID" value="CAF4206105.1"/>
    <property type="molecule type" value="Genomic_DNA"/>
</dbReference>
<dbReference type="GO" id="GO:0005886">
    <property type="term" value="C:plasma membrane"/>
    <property type="evidence" value="ECO:0007669"/>
    <property type="project" value="UniProtKB-SubCell"/>
</dbReference>
<evidence type="ECO:0000313" key="16">
    <source>
        <dbReference type="EMBL" id="CAF4206105.1"/>
    </source>
</evidence>
<evidence type="ECO:0000313" key="20">
    <source>
        <dbReference type="Proteomes" id="UP000663825"/>
    </source>
</evidence>
<dbReference type="EMBL" id="CAJOBR010014488">
    <property type="protein sequence ID" value="CAF4910943.1"/>
    <property type="molecule type" value="Genomic_DNA"/>
</dbReference>
<dbReference type="Proteomes" id="UP000663833">
    <property type="component" value="Unassembled WGS sequence"/>
</dbReference>
<keyword evidence="2 9" id="KW-0813">Transport</keyword>
<evidence type="ECO:0000313" key="17">
    <source>
        <dbReference type="EMBL" id="CAF4466367.1"/>
    </source>
</evidence>
<dbReference type="OrthoDB" id="5867527at2759"/>
<dbReference type="Proteomes" id="UP000663851">
    <property type="component" value="Unassembled WGS sequence"/>
</dbReference>
<dbReference type="PROSITE" id="PS51013">
    <property type="entry name" value="PANNEXIN"/>
    <property type="match status" value="1"/>
</dbReference>
<evidence type="ECO:0000256" key="2">
    <source>
        <dbReference type="ARBA" id="ARBA00022448"/>
    </source>
</evidence>
<comment type="subcellular location">
    <subcellularLocation>
        <location evidence="1 9">Cell membrane</location>
        <topology evidence="1 9">Multi-pass membrane protein</topology>
    </subcellularLocation>
</comment>
<keyword evidence="3" id="KW-1003">Cell membrane</keyword>
<dbReference type="Proteomes" id="UP000663825">
    <property type="component" value="Unassembled WGS sequence"/>
</dbReference>
<evidence type="ECO:0000313" key="11">
    <source>
        <dbReference type="EMBL" id="CAF3384964.1"/>
    </source>
</evidence>
<evidence type="ECO:0000256" key="1">
    <source>
        <dbReference type="ARBA" id="ARBA00004651"/>
    </source>
</evidence>
<evidence type="ECO:0000313" key="14">
    <source>
        <dbReference type="EMBL" id="CAF3592230.1"/>
    </source>
</evidence>
<feature type="transmembrane region" description="Helical" evidence="9">
    <location>
        <begin position="30"/>
        <end position="48"/>
    </location>
</feature>
<dbReference type="EMBL" id="CAJOBP010017931">
    <property type="protein sequence ID" value="CAF4588873.1"/>
    <property type="molecule type" value="Genomic_DNA"/>
</dbReference>
<keyword evidence="6 9" id="KW-0406">Ion transport</keyword>
<dbReference type="PRINTS" id="PR01262">
    <property type="entry name" value="INNEXIN"/>
</dbReference>
<keyword evidence="5 9" id="KW-1133">Transmembrane helix</keyword>
<evidence type="ECO:0000256" key="3">
    <source>
        <dbReference type="ARBA" id="ARBA00022475"/>
    </source>
</evidence>
<evidence type="ECO:0000313" key="10">
    <source>
        <dbReference type="EMBL" id="CAF3268621.1"/>
    </source>
</evidence>
<feature type="transmembrane region" description="Helical" evidence="9">
    <location>
        <begin position="102"/>
        <end position="124"/>
    </location>
</feature>
<evidence type="ECO:0000256" key="5">
    <source>
        <dbReference type="ARBA" id="ARBA00022989"/>
    </source>
</evidence>
<reference evidence="10" key="1">
    <citation type="submission" date="2021-02" db="EMBL/GenBank/DDBJ databases">
        <authorList>
            <person name="Nowell W R."/>
        </authorList>
    </citation>
    <scope>NUCLEOTIDE SEQUENCE</scope>
</reference>
<dbReference type="Proteomes" id="UP000663873">
    <property type="component" value="Unassembled WGS sequence"/>
</dbReference>
<keyword evidence="7 9" id="KW-0472">Membrane</keyword>
<keyword evidence="21" id="KW-1185">Reference proteome</keyword>
<keyword evidence="8 9" id="KW-0407">Ion channel</keyword>
<evidence type="ECO:0000313" key="19">
    <source>
        <dbReference type="EMBL" id="CAF4910943.1"/>
    </source>
</evidence>